<name>A0A915II48_ROMCU</name>
<evidence type="ECO:0000256" key="1">
    <source>
        <dbReference type="SAM" id="MobiDB-lite"/>
    </source>
</evidence>
<keyword evidence="2" id="KW-1185">Reference proteome</keyword>
<organism evidence="2 3">
    <name type="scientific">Romanomermis culicivorax</name>
    <name type="common">Nematode worm</name>
    <dbReference type="NCBI Taxonomy" id="13658"/>
    <lineage>
        <taxon>Eukaryota</taxon>
        <taxon>Metazoa</taxon>
        <taxon>Ecdysozoa</taxon>
        <taxon>Nematoda</taxon>
        <taxon>Enoplea</taxon>
        <taxon>Dorylaimia</taxon>
        <taxon>Mermithida</taxon>
        <taxon>Mermithoidea</taxon>
        <taxon>Mermithidae</taxon>
        <taxon>Romanomermis</taxon>
    </lineage>
</organism>
<evidence type="ECO:0000313" key="3">
    <source>
        <dbReference type="WBParaSite" id="nRc.2.0.1.t13518-RA"/>
    </source>
</evidence>
<dbReference type="Proteomes" id="UP000887565">
    <property type="component" value="Unplaced"/>
</dbReference>
<feature type="region of interest" description="Disordered" evidence="1">
    <location>
        <begin position="54"/>
        <end position="76"/>
    </location>
</feature>
<evidence type="ECO:0000313" key="2">
    <source>
        <dbReference type="Proteomes" id="UP000887565"/>
    </source>
</evidence>
<protein>
    <submittedName>
        <fullName evidence="3">Uncharacterized protein</fullName>
    </submittedName>
</protein>
<proteinExistence type="predicted"/>
<dbReference type="WBParaSite" id="nRc.2.0.1.t13518-RA">
    <property type="protein sequence ID" value="nRc.2.0.1.t13518-RA"/>
    <property type="gene ID" value="nRc.2.0.1.g13518"/>
</dbReference>
<dbReference type="AlphaFoldDB" id="A0A915II48"/>
<reference evidence="3" key="1">
    <citation type="submission" date="2022-11" db="UniProtKB">
        <authorList>
            <consortium name="WormBaseParasite"/>
        </authorList>
    </citation>
    <scope>IDENTIFICATION</scope>
</reference>
<sequence length="76" mass="8732">MEKNRTGRSTALGYKKGFYKKLMNPADQEIENFDSENGNLPLLYEADKRNFDLPQTSAPLKMRKTSRPLSPKIVKN</sequence>
<accession>A0A915II48</accession>